<name>A0AAE0XDL1_9GAST</name>
<dbReference type="Proteomes" id="UP001283361">
    <property type="component" value="Unassembled WGS sequence"/>
</dbReference>
<sequence>MGDTAKTVYRLLQDFLKRFMWWPLDNRQRRQVGAPYPPLNDRNASNPAKWPPIDCRCLSVRTVCAVKTSDRWKIRSNPVGSRRPVDRRLEWMSVDPAGLRDLCGFSERHSDSGEAVSSAGTQQALNHSTAVSAKTVQAKNVFHHYTSPISVDLSHINKDGTSQNIFHHYTSPISGDLSRISQDGTALSPSSLNFSYLRRSTPN</sequence>
<reference evidence="1" key="1">
    <citation type="journal article" date="2023" name="G3 (Bethesda)">
        <title>A reference genome for the long-term kleptoplast-retaining sea slug Elysia crispata morphotype clarki.</title>
        <authorList>
            <person name="Eastman K.E."/>
            <person name="Pendleton A.L."/>
            <person name="Shaikh M.A."/>
            <person name="Suttiyut T."/>
            <person name="Ogas R."/>
            <person name="Tomko P."/>
            <person name="Gavelis G."/>
            <person name="Widhalm J.R."/>
            <person name="Wisecaver J.H."/>
        </authorList>
    </citation>
    <scope>NUCLEOTIDE SEQUENCE</scope>
    <source>
        <strain evidence="1">ECLA1</strain>
    </source>
</reference>
<dbReference type="EMBL" id="JAWDGP010008106">
    <property type="protein sequence ID" value="KAK3690931.1"/>
    <property type="molecule type" value="Genomic_DNA"/>
</dbReference>
<accession>A0AAE0XDL1</accession>
<gene>
    <name evidence="1" type="ORF">RRG08_021629</name>
</gene>
<comment type="caution">
    <text evidence="1">The sequence shown here is derived from an EMBL/GenBank/DDBJ whole genome shotgun (WGS) entry which is preliminary data.</text>
</comment>
<dbReference type="AlphaFoldDB" id="A0AAE0XDL1"/>
<organism evidence="1 2">
    <name type="scientific">Elysia crispata</name>
    <name type="common">lettuce slug</name>
    <dbReference type="NCBI Taxonomy" id="231223"/>
    <lineage>
        <taxon>Eukaryota</taxon>
        <taxon>Metazoa</taxon>
        <taxon>Spiralia</taxon>
        <taxon>Lophotrochozoa</taxon>
        <taxon>Mollusca</taxon>
        <taxon>Gastropoda</taxon>
        <taxon>Heterobranchia</taxon>
        <taxon>Euthyneura</taxon>
        <taxon>Panpulmonata</taxon>
        <taxon>Sacoglossa</taxon>
        <taxon>Placobranchoidea</taxon>
        <taxon>Plakobranchidae</taxon>
        <taxon>Elysia</taxon>
    </lineage>
</organism>
<protein>
    <submittedName>
        <fullName evidence="1">Uncharacterized protein</fullName>
    </submittedName>
</protein>
<evidence type="ECO:0000313" key="1">
    <source>
        <dbReference type="EMBL" id="KAK3690931.1"/>
    </source>
</evidence>
<proteinExistence type="predicted"/>
<evidence type="ECO:0000313" key="2">
    <source>
        <dbReference type="Proteomes" id="UP001283361"/>
    </source>
</evidence>
<keyword evidence="2" id="KW-1185">Reference proteome</keyword>